<sequence>LSIASRPLKKLLRSYVDLDIGWSGSYTGDTYARAFMDYLRGLSESQLAQHLDQHYTAQYKDTYCLRYRPGQFTRLPNRYYTFHYGGIDFISIDSNTFNSPLPLSAGSAGENYRQQLSARLETLQQQKTDLLSIKVEQTQENEDPAAELIGKVEQIDEQIRDIEKQLETTTQTDQVDTEQLTWLRQTLIDSWLNPAVRGRILYFHHPPYVTEATKWNQSQTLAIRHRLRQVFAEVRQTVGEHLQNRAVVDLVINGHAHCLEHIRTCPSSLADANINYLICGGSGYSLRRQRSEGPEIKEVIEGTEKPVAKSHLFLGRHGQGSHRHRPYSCVRIDVDTTSSTEHGAPKLIVRPLIAEKYHGQWSQKEQTAIELT</sequence>
<dbReference type="Gene3D" id="3.60.21.10">
    <property type="match status" value="1"/>
</dbReference>
<dbReference type="SUPFAM" id="SSF56300">
    <property type="entry name" value="Metallo-dependent phosphatases"/>
    <property type="match status" value="1"/>
</dbReference>
<feature type="coiled-coil region" evidence="1">
    <location>
        <begin position="113"/>
        <end position="172"/>
    </location>
</feature>
<keyword evidence="3" id="KW-1185">Reference proteome</keyword>
<dbReference type="PANTHER" id="PTHR43143:SF1">
    <property type="entry name" value="SERINE_THREONINE-PROTEIN PHOSPHATASE CPPED1"/>
    <property type="match status" value="1"/>
</dbReference>
<dbReference type="Proteomes" id="UP000615026">
    <property type="component" value="Unassembled WGS sequence"/>
</dbReference>
<dbReference type="AlphaFoldDB" id="A0A929FBM1"/>
<evidence type="ECO:0000313" key="2">
    <source>
        <dbReference type="EMBL" id="MBE9069129.1"/>
    </source>
</evidence>
<gene>
    <name evidence="2" type="ORF">IQ260_21000</name>
</gene>
<dbReference type="RefSeq" id="WP_193995046.1">
    <property type="nucleotide sequence ID" value="NZ_JADEXP010000239.1"/>
</dbReference>
<name>A0A929FBM1_LEPEC</name>
<dbReference type="PANTHER" id="PTHR43143">
    <property type="entry name" value="METALLOPHOSPHOESTERASE, CALCINEURIN SUPERFAMILY"/>
    <property type="match status" value="1"/>
</dbReference>
<comment type="caution">
    <text evidence="2">The sequence shown here is derived from an EMBL/GenBank/DDBJ whole genome shotgun (WGS) entry which is preliminary data.</text>
</comment>
<reference evidence="2" key="1">
    <citation type="submission" date="2020-10" db="EMBL/GenBank/DDBJ databases">
        <authorList>
            <person name="Castelo-Branco R."/>
            <person name="Eusebio N."/>
            <person name="Adriana R."/>
            <person name="Vieira A."/>
            <person name="Brugerolle De Fraissinette N."/>
            <person name="Rezende De Castro R."/>
            <person name="Schneider M.P."/>
            <person name="Vasconcelos V."/>
            <person name="Leao P.N."/>
        </authorList>
    </citation>
    <scope>NUCLEOTIDE SEQUENCE</scope>
    <source>
        <strain evidence="2">LEGE 11479</strain>
    </source>
</reference>
<keyword evidence="1" id="KW-0175">Coiled coil</keyword>
<evidence type="ECO:0000256" key="1">
    <source>
        <dbReference type="SAM" id="Coils"/>
    </source>
</evidence>
<dbReference type="InterPro" id="IPR029052">
    <property type="entry name" value="Metallo-depent_PP-like"/>
</dbReference>
<dbReference type="InterPro" id="IPR051918">
    <property type="entry name" value="STPP_CPPED1"/>
</dbReference>
<dbReference type="EMBL" id="JADEXP010000239">
    <property type="protein sequence ID" value="MBE9069129.1"/>
    <property type="molecule type" value="Genomic_DNA"/>
</dbReference>
<feature type="non-terminal residue" evidence="2">
    <location>
        <position position="1"/>
    </location>
</feature>
<proteinExistence type="predicted"/>
<accession>A0A929FBM1</accession>
<organism evidence="2 3">
    <name type="scientific">Leptolyngbya cf. ectocarpi LEGE 11479</name>
    <dbReference type="NCBI Taxonomy" id="1828722"/>
    <lineage>
        <taxon>Bacteria</taxon>
        <taxon>Bacillati</taxon>
        <taxon>Cyanobacteriota</taxon>
        <taxon>Cyanophyceae</taxon>
        <taxon>Leptolyngbyales</taxon>
        <taxon>Leptolyngbyaceae</taxon>
        <taxon>Leptolyngbya group</taxon>
        <taxon>Leptolyngbya</taxon>
    </lineage>
</organism>
<evidence type="ECO:0000313" key="3">
    <source>
        <dbReference type="Proteomes" id="UP000615026"/>
    </source>
</evidence>
<protein>
    <submittedName>
        <fullName evidence="2">Metallophosphoesterase</fullName>
    </submittedName>
</protein>